<reference evidence="2 3" key="1">
    <citation type="journal article" date="2019" name="Int. J. Syst. Evol. Microbiol.">
        <title>The Global Catalogue of Microorganisms (GCM) 10K type strain sequencing project: providing services to taxonomists for standard genome sequencing and annotation.</title>
        <authorList>
            <consortium name="The Broad Institute Genomics Platform"/>
            <consortium name="The Broad Institute Genome Sequencing Center for Infectious Disease"/>
            <person name="Wu L."/>
            <person name="Ma J."/>
        </authorList>
    </citation>
    <scope>NUCLEOTIDE SEQUENCE [LARGE SCALE GENOMIC DNA]</scope>
    <source>
        <strain evidence="2 3">CGMCC 1.12562</strain>
    </source>
</reference>
<protein>
    <submittedName>
        <fullName evidence="2">Uncharacterized protein</fullName>
    </submittedName>
</protein>
<feature type="transmembrane region" description="Helical" evidence="1">
    <location>
        <begin position="50"/>
        <end position="73"/>
    </location>
</feature>
<keyword evidence="1" id="KW-0472">Membrane</keyword>
<dbReference type="GeneID" id="69116342"/>
<evidence type="ECO:0000313" key="2">
    <source>
        <dbReference type="EMBL" id="MFC3477724.1"/>
    </source>
</evidence>
<name>A0ABD5NF52_9EURY</name>
<evidence type="ECO:0000256" key="1">
    <source>
        <dbReference type="SAM" id="Phobius"/>
    </source>
</evidence>
<keyword evidence="1" id="KW-1133">Transmembrane helix</keyword>
<feature type="transmembrane region" description="Helical" evidence="1">
    <location>
        <begin position="93"/>
        <end position="112"/>
    </location>
</feature>
<sequence length="171" mass="18631">MSELRVDSRWWYWVAAVPVVTAFWLVSALWVAAVVLLVPEAAATSMNAVVSIPAVALGVPAVVVFLLLPLALLQDSRAVERAGGDWSELGARAPQIAGALDLVLLAGVYQFFEGNESVLRPDPLGTLLIGVAVVAGTWLCVRYLRERKSLVAMPGSLREWRTELRPEEQLR</sequence>
<accession>A0ABD5NF52</accession>
<comment type="caution">
    <text evidence="2">The sequence shown here is derived from an EMBL/GenBank/DDBJ whole genome shotgun (WGS) entry which is preliminary data.</text>
</comment>
<dbReference type="Proteomes" id="UP001595660">
    <property type="component" value="Unassembled WGS sequence"/>
</dbReference>
<feature type="transmembrane region" description="Helical" evidence="1">
    <location>
        <begin position="12"/>
        <end position="38"/>
    </location>
</feature>
<keyword evidence="1" id="KW-0812">Transmembrane</keyword>
<keyword evidence="3" id="KW-1185">Reference proteome</keyword>
<dbReference type="RefSeq" id="WP_232571153.1">
    <property type="nucleotide sequence ID" value="NZ_CP089466.1"/>
</dbReference>
<dbReference type="AlphaFoldDB" id="A0ABD5NF52"/>
<feature type="transmembrane region" description="Helical" evidence="1">
    <location>
        <begin position="124"/>
        <end position="144"/>
    </location>
</feature>
<dbReference type="EMBL" id="JBHRWN010000002">
    <property type="protein sequence ID" value="MFC3477724.1"/>
    <property type="molecule type" value="Genomic_DNA"/>
</dbReference>
<proteinExistence type="predicted"/>
<evidence type="ECO:0000313" key="3">
    <source>
        <dbReference type="Proteomes" id="UP001595660"/>
    </source>
</evidence>
<organism evidence="2 3">
    <name type="scientific">Halobacterium litoreum</name>
    <dbReference type="NCBI Taxonomy" id="2039234"/>
    <lineage>
        <taxon>Archaea</taxon>
        <taxon>Methanobacteriati</taxon>
        <taxon>Methanobacteriota</taxon>
        <taxon>Stenosarchaea group</taxon>
        <taxon>Halobacteria</taxon>
        <taxon>Halobacteriales</taxon>
        <taxon>Halobacteriaceae</taxon>
        <taxon>Halobacterium</taxon>
    </lineage>
</organism>
<gene>
    <name evidence="2" type="ORF">ACFOKC_08300</name>
</gene>